<evidence type="ECO:0000313" key="3">
    <source>
        <dbReference type="EMBL" id="KAF0714622.1"/>
    </source>
</evidence>
<dbReference type="GO" id="GO:0000271">
    <property type="term" value="P:polysaccharide biosynthetic process"/>
    <property type="evidence" value="ECO:0007669"/>
    <property type="project" value="TreeGrafter"/>
</dbReference>
<accession>A0A6A4ZII9</accession>
<dbReference type="AlphaFoldDB" id="A0A6A4ZII9"/>
<evidence type="ECO:0000256" key="1">
    <source>
        <dbReference type="SAM" id="Phobius"/>
    </source>
</evidence>
<dbReference type="GO" id="GO:0016747">
    <property type="term" value="F:acyltransferase activity, transferring groups other than amino-acyl groups"/>
    <property type="evidence" value="ECO:0007669"/>
    <property type="project" value="InterPro"/>
</dbReference>
<feature type="non-terminal residue" evidence="3">
    <location>
        <position position="126"/>
    </location>
</feature>
<protein>
    <recommendedName>
        <fullName evidence="2">Acyltransferase 3 domain-containing protein</fullName>
    </recommendedName>
</protein>
<keyword evidence="1" id="KW-0812">Transmembrane</keyword>
<gene>
    <name evidence="3" type="ORF">As57867_003766</name>
</gene>
<dbReference type="Pfam" id="PF01757">
    <property type="entry name" value="Acyl_transf_3"/>
    <property type="match status" value="1"/>
</dbReference>
<feature type="transmembrane region" description="Helical" evidence="1">
    <location>
        <begin position="63"/>
        <end position="83"/>
    </location>
</feature>
<organism evidence="3">
    <name type="scientific">Aphanomyces stellatus</name>
    <dbReference type="NCBI Taxonomy" id="120398"/>
    <lineage>
        <taxon>Eukaryota</taxon>
        <taxon>Sar</taxon>
        <taxon>Stramenopiles</taxon>
        <taxon>Oomycota</taxon>
        <taxon>Saprolegniomycetes</taxon>
        <taxon>Saprolegniales</taxon>
        <taxon>Verrucalvaceae</taxon>
        <taxon>Aphanomyces</taxon>
    </lineage>
</organism>
<dbReference type="InterPro" id="IPR002656">
    <property type="entry name" value="Acyl_transf_3_dom"/>
</dbReference>
<dbReference type="GO" id="GO:0016020">
    <property type="term" value="C:membrane"/>
    <property type="evidence" value="ECO:0007669"/>
    <property type="project" value="TreeGrafter"/>
</dbReference>
<dbReference type="OrthoDB" id="78890at2759"/>
<dbReference type="PANTHER" id="PTHR23028">
    <property type="entry name" value="ACETYLTRANSFERASE"/>
    <property type="match status" value="1"/>
</dbReference>
<evidence type="ECO:0000259" key="2">
    <source>
        <dbReference type="Pfam" id="PF01757"/>
    </source>
</evidence>
<proteinExistence type="predicted"/>
<name>A0A6A4ZII9_9STRA</name>
<dbReference type="EMBL" id="VJMH01000742">
    <property type="protein sequence ID" value="KAF0714622.1"/>
    <property type="molecule type" value="Genomic_DNA"/>
</dbReference>
<keyword evidence="1" id="KW-1133">Transmembrane helix</keyword>
<dbReference type="PANTHER" id="PTHR23028:SF53">
    <property type="entry name" value="ACYL_TRANSF_3 DOMAIN-CONTAINING PROTEIN"/>
    <property type="match status" value="1"/>
</dbReference>
<keyword evidence="1" id="KW-0472">Membrane</keyword>
<feature type="transmembrane region" description="Helical" evidence="1">
    <location>
        <begin position="104"/>
        <end position="125"/>
    </location>
</feature>
<sequence length="126" mass="14142">MDQLEDDVVALIKSGEGKVDKTVKRPKATSSAHVYRPDIDGLRTLAVVPVLLFHAYPERFPSGFIGVDIFFVISGFLISGILFKQNANGTFSYADFYSRRIRRIYPTLLIVLVVTWLLGCLYLLAD</sequence>
<dbReference type="InterPro" id="IPR050879">
    <property type="entry name" value="Acyltransferase_3"/>
</dbReference>
<feature type="domain" description="Acyltransferase 3" evidence="2">
    <location>
        <begin position="38"/>
        <end position="122"/>
    </location>
</feature>
<comment type="caution">
    <text evidence="3">The sequence shown here is derived from an EMBL/GenBank/DDBJ whole genome shotgun (WGS) entry which is preliminary data.</text>
</comment>
<reference evidence="3" key="1">
    <citation type="submission" date="2019-06" db="EMBL/GenBank/DDBJ databases">
        <title>Genomics analysis of Aphanomyces spp. identifies a new class of oomycete effector associated with host adaptation.</title>
        <authorList>
            <person name="Gaulin E."/>
        </authorList>
    </citation>
    <scope>NUCLEOTIDE SEQUENCE</scope>
    <source>
        <strain evidence="3">CBS 578.67</strain>
    </source>
</reference>